<feature type="binding site" evidence="6">
    <location>
        <begin position="17"/>
        <end position="19"/>
    </location>
    <ligand>
        <name>N(1)-(5-phospho-beta-D-ribosyl)glycinamide</name>
        <dbReference type="ChEBI" id="CHEBI:143788"/>
    </ligand>
</feature>
<evidence type="ECO:0000256" key="2">
    <source>
        <dbReference type="ARBA" id="ARBA00022679"/>
    </source>
</evidence>
<comment type="similarity">
    <text evidence="4 6">Belongs to the GART family.</text>
</comment>
<dbReference type="InterPro" id="IPR004607">
    <property type="entry name" value="GART"/>
</dbReference>
<comment type="catalytic activity">
    <reaction evidence="5 6">
        <text>N(1)-(5-phospho-beta-D-ribosyl)glycinamide + (6R)-10-formyltetrahydrofolate = N(2)-formyl-N(1)-(5-phospho-beta-D-ribosyl)glycinamide + (6S)-5,6,7,8-tetrahydrofolate + H(+)</text>
        <dbReference type="Rhea" id="RHEA:15053"/>
        <dbReference type="ChEBI" id="CHEBI:15378"/>
        <dbReference type="ChEBI" id="CHEBI:57453"/>
        <dbReference type="ChEBI" id="CHEBI:143788"/>
        <dbReference type="ChEBI" id="CHEBI:147286"/>
        <dbReference type="ChEBI" id="CHEBI:195366"/>
        <dbReference type="EC" id="2.1.2.2"/>
    </reaction>
</comment>
<dbReference type="InterPro" id="IPR002376">
    <property type="entry name" value="Formyl_transf_N"/>
</dbReference>
<dbReference type="OrthoDB" id="9806170at2"/>
<evidence type="ECO:0000256" key="4">
    <source>
        <dbReference type="ARBA" id="ARBA00038440"/>
    </source>
</evidence>
<feature type="binding site" evidence="6">
    <location>
        <position position="114"/>
    </location>
    <ligand>
        <name>(6R)-10-formyltetrahydrofolate</name>
        <dbReference type="ChEBI" id="CHEBI:195366"/>
    </ligand>
</feature>
<evidence type="ECO:0000313" key="11">
    <source>
        <dbReference type="Proteomes" id="UP000315925"/>
    </source>
</evidence>
<evidence type="ECO:0000313" key="10">
    <source>
        <dbReference type="Proteomes" id="UP000031594"/>
    </source>
</evidence>
<dbReference type="GO" id="GO:0006189">
    <property type="term" value="P:'de novo' IMP biosynthetic process"/>
    <property type="evidence" value="ECO:0007669"/>
    <property type="project" value="UniProtKB-UniRule"/>
</dbReference>
<reference evidence="8 10" key="1">
    <citation type="submission" date="2014-08" db="EMBL/GenBank/DDBJ databases">
        <title>Methylacidiphilum kamchatkense strain Kam1 draft genome sequence.</title>
        <authorList>
            <person name="Birkeland N.-K."/>
            <person name="Erikstad H.A."/>
        </authorList>
    </citation>
    <scope>NUCLEOTIDE SEQUENCE [LARGE SCALE GENOMIC DNA]</scope>
    <source>
        <strain evidence="8 10">Kam1</strain>
    </source>
</reference>
<comment type="function">
    <text evidence="6">Catalyzes the transfer of a formyl group from 10-formyltetrahydrofolate to 5-phospho-ribosyl-glycinamide (GAR), producing 5-phospho-ribosyl-N-formylglycinamide (FGAR) and tetrahydrofolate.</text>
</comment>
<dbReference type="GO" id="GO:0004644">
    <property type="term" value="F:phosphoribosylglycinamide formyltransferase activity"/>
    <property type="evidence" value="ECO:0007669"/>
    <property type="project" value="UniProtKB-UniRule"/>
</dbReference>
<keyword evidence="2 6" id="KW-0808">Transferase</keyword>
<dbReference type="Pfam" id="PF00551">
    <property type="entry name" value="Formyl_trans_N"/>
    <property type="match status" value="1"/>
</dbReference>
<gene>
    <name evidence="6" type="primary">purN</name>
    <name evidence="8" type="ORF">A946_08415</name>
    <name evidence="9" type="ORF">kam1_863</name>
</gene>
<feature type="active site" description="Proton donor" evidence="6">
    <location>
        <position position="116"/>
    </location>
</feature>
<feature type="site" description="Raises pKa of active site His" evidence="6">
    <location>
        <position position="152"/>
    </location>
</feature>
<dbReference type="Proteomes" id="UP000315925">
    <property type="component" value="Chromosome"/>
</dbReference>
<dbReference type="AlphaFoldDB" id="A0A0C1V3A9"/>
<keyword evidence="3 6" id="KW-0658">Purine biosynthesis</keyword>
<name>A0A0C1V3A9_9BACT</name>
<evidence type="ECO:0000256" key="3">
    <source>
        <dbReference type="ARBA" id="ARBA00022755"/>
    </source>
</evidence>
<evidence type="ECO:0000256" key="6">
    <source>
        <dbReference type="HAMAP-Rule" id="MF_01930"/>
    </source>
</evidence>
<dbReference type="SUPFAM" id="SSF53328">
    <property type="entry name" value="Formyltransferase"/>
    <property type="match status" value="1"/>
</dbReference>
<dbReference type="InterPro" id="IPR001555">
    <property type="entry name" value="GART_AS"/>
</dbReference>
<sequence>MSNSKLVNIAVLGSGKGSNFLSIAKAVSMGELPARICVVVSDNPEALIIKKANELGIPTAVLPCGKYKTWLEPWIEEELVRILKEYHTELVVLAGFMRVLKETFLNAFEGRTVNIHPSLLPAFKGKEAWKAALEACVAETGCTIHWVSKEVDGGKIIAQSRVPILPGDTPESLHARIQQAEHELYPKVLKDLCLDWIKKYAK</sequence>
<dbReference type="EMBL" id="CP037899">
    <property type="protein sequence ID" value="QDQ42105.1"/>
    <property type="molecule type" value="Genomic_DNA"/>
</dbReference>
<evidence type="ECO:0000256" key="5">
    <source>
        <dbReference type="ARBA" id="ARBA00047664"/>
    </source>
</evidence>
<protein>
    <recommendedName>
        <fullName evidence="6">Phosphoribosylglycinamide formyltransferase</fullName>
        <ecNumber evidence="6">2.1.2.2</ecNumber>
    </recommendedName>
    <alternativeName>
        <fullName evidence="6">5'-phosphoribosylglycinamide transformylase</fullName>
    </alternativeName>
    <alternativeName>
        <fullName evidence="6">GAR transformylase</fullName>
        <shortName evidence="6">GART</shortName>
    </alternativeName>
</protein>
<dbReference type="InterPro" id="IPR036477">
    <property type="entry name" value="Formyl_transf_N_sf"/>
</dbReference>
<feature type="binding site" evidence="6">
    <location>
        <position position="68"/>
    </location>
    <ligand>
        <name>(6R)-10-formyltetrahydrofolate</name>
        <dbReference type="ChEBI" id="CHEBI:195366"/>
    </ligand>
</feature>
<dbReference type="NCBIfam" id="TIGR00639">
    <property type="entry name" value="PurN"/>
    <property type="match status" value="1"/>
</dbReference>
<dbReference type="Proteomes" id="UP000031594">
    <property type="component" value="Unassembled WGS sequence"/>
</dbReference>
<dbReference type="PANTHER" id="PTHR43369:SF2">
    <property type="entry name" value="PHOSPHORIBOSYLGLYCINAMIDE FORMYLTRANSFERASE"/>
    <property type="match status" value="1"/>
</dbReference>
<dbReference type="RefSeq" id="WP_039721805.1">
    <property type="nucleotide sequence ID" value="NZ_CP037899.1"/>
</dbReference>
<dbReference type="GO" id="GO:0005829">
    <property type="term" value="C:cytosol"/>
    <property type="evidence" value="ECO:0007669"/>
    <property type="project" value="TreeGrafter"/>
</dbReference>
<dbReference type="PROSITE" id="PS00373">
    <property type="entry name" value="GART"/>
    <property type="match status" value="1"/>
</dbReference>
<keyword evidence="10" id="KW-1185">Reference proteome</keyword>
<evidence type="ECO:0000259" key="7">
    <source>
        <dbReference type="Pfam" id="PF00551"/>
    </source>
</evidence>
<dbReference type="KEGG" id="mkc:kam1_863"/>
<dbReference type="STRING" id="1202785.A946_08415"/>
<dbReference type="Gene3D" id="3.40.50.170">
    <property type="entry name" value="Formyl transferase, N-terminal domain"/>
    <property type="match status" value="1"/>
</dbReference>
<dbReference type="EC" id="2.1.2.2" evidence="6"/>
<organism evidence="9 11">
    <name type="scientific">Methylacidiphilum kamchatkense Kam1</name>
    <dbReference type="NCBI Taxonomy" id="1202785"/>
    <lineage>
        <taxon>Bacteria</taxon>
        <taxon>Pseudomonadati</taxon>
        <taxon>Verrucomicrobiota</taxon>
        <taxon>Methylacidiphilae</taxon>
        <taxon>Methylacidiphilales</taxon>
        <taxon>Methylacidiphilaceae</taxon>
        <taxon>Methylacidiphilum (ex Ratnadevi et al. 2023)</taxon>
    </lineage>
</organism>
<dbReference type="UniPathway" id="UPA00074">
    <property type="reaction ID" value="UER00126"/>
</dbReference>
<reference evidence="9" key="2">
    <citation type="journal article" date="2019" name="BMC Genomics">
        <title>Complete genome sequence analysis of the thermoacidophilic verrucomicrobial methanotroph 'Candidatus Methylacidiphilum kamchatkense' strain Kam1 and comparison with its closest relatives.</title>
        <authorList>
            <person name="Kruse T."/>
            <person name="Ratnadevi C.M."/>
            <person name="Erikstad H.A."/>
            <person name="Birkeland N.K."/>
        </authorList>
    </citation>
    <scope>NUCLEOTIDE SEQUENCE</scope>
    <source>
        <strain evidence="9">Kam1</strain>
    </source>
</reference>
<dbReference type="CDD" id="cd08645">
    <property type="entry name" value="FMT_core_GART"/>
    <property type="match status" value="1"/>
</dbReference>
<dbReference type="HAMAP" id="MF_01930">
    <property type="entry name" value="PurN"/>
    <property type="match status" value="1"/>
</dbReference>
<dbReference type="PANTHER" id="PTHR43369">
    <property type="entry name" value="PHOSPHORIBOSYLGLYCINAMIDE FORMYLTRANSFERASE"/>
    <property type="match status" value="1"/>
</dbReference>
<dbReference type="EMBL" id="JQNX01000006">
    <property type="protein sequence ID" value="KIE58195.1"/>
    <property type="molecule type" value="Genomic_DNA"/>
</dbReference>
<accession>A0A0C1V3A9</accession>
<evidence type="ECO:0000313" key="8">
    <source>
        <dbReference type="EMBL" id="KIE58195.1"/>
    </source>
</evidence>
<proteinExistence type="inferred from homology"/>
<comment type="pathway">
    <text evidence="1 6">Purine metabolism; IMP biosynthesis via de novo pathway; N(2)-formyl-N(1)-(5-phospho-D-ribosyl)glycinamide from N(1)-(5-phospho-D-ribosyl)glycinamide (10-formyl THF route): step 1/1.</text>
</comment>
<reference evidence="11" key="3">
    <citation type="submission" date="2019-03" db="EMBL/GenBank/DDBJ databases">
        <title>Complete genome of Methylacidiphilum kamchatkense Kam1.</title>
        <authorList>
            <person name="Kruse T."/>
            <person name="Murarilal Ratnadevi C."/>
            <person name="Erikstad H.-A."/>
            <person name="Birkeland N.-K."/>
        </authorList>
    </citation>
    <scope>NUCLEOTIDE SEQUENCE [LARGE SCALE GENOMIC DNA]</scope>
    <source>
        <strain evidence="11">kam1</strain>
    </source>
</reference>
<evidence type="ECO:0000313" key="9">
    <source>
        <dbReference type="EMBL" id="QDQ42105.1"/>
    </source>
</evidence>
<feature type="domain" description="Formyl transferase N-terminal" evidence="7">
    <location>
        <begin position="8"/>
        <end position="189"/>
    </location>
</feature>
<comment type="caution">
    <text evidence="6">Lacks conserved residue(s) required for the propagation of feature annotation.</text>
</comment>
<evidence type="ECO:0000256" key="1">
    <source>
        <dbReference type="ARBA" id="ARBA00005054"/>
    </source>
</evidence>